<evidence type="ECO:0000313" key="6">
    <source>
        <dbReference type="Proteomes" id="UP000019030"/>
    </source>
</evidence>
<dbReference type="Gene3D" id="2.30.38.10">
    <property type="entry name" value="Luciferase, Domain 3"/>
    <property type="match status" value="4"/>
</dbReference>
<dbReference type="KEGG" id="sfo:Z042_02715"/>
<evidence type="ECO:0000256" key="2">
    <source>
        <dbReference type="ARBA" id="ARBA00022450"/>
    </source>
</evidence>
<dbReference type="PATRIC" id="fig|1441930.4.peg.554"/>
<dbReference type="NCBIfam" id="NF003417">
    <property type="entry name" value="PRK04813.1"/>
    <property type="match status" value="5"/>
</dbReference>
<dbReference type="InterPro" id="IPR042099">
    <property type="entry name" value="ANL_N_sf"/>
</dbReference>
<dbReference type="GO" id="GO:0005737">
    <property type="term" value="C:cytoplasm"/>
    <property type="evidence" value="ECO:0007669"/>
    <property type="project" value="TreeGrafter"/>
</dbReference>
<feature type="domain" description="Carrier" evidence="4">
    <location>
        <begin position="3557"/>
        <end position="3634"/>
    </location>
</feature>
<dbReference type="NCBIfam" id="TIGR01733">
    <property type="entry name" value="AA-adenyl-dom"/>
    <property type="match status" value="5"/>
</dbReference>
<dbReference type="Pfam" id="PF13193">
    <property type="entry name" value="AMP-binding_C"/>
    <property type="match status" value="5"/>
</dbReference>
<dbReference type="Gene3D" id="3.30.559.10">
    <property type="entry name" value="Chloramphenicol acetyltransferase-like domain"/>
    <property type="match status" value="7"/>
</dbReference>
<dbReference type="InterPro" id="IPR000873">
    <property type="entry name" value="AMP-dep_synth/lig_dom"/>
</dbReference>
<feature type="domain" description="Carrier" evidence="4">
    <location>
        <begin position="5076"/>
        <end position="5153"/>
    </location>
</feature>
<dbReference type="InterPro" id="IPR010071">
    <property type="entry name" value="AA_adenyl_dom"/>
</dbReference>
<dbReference type="RefSeq" id="WP_025297163.1">
    <property type="nucleotide sequence ID" value="NZ_CP007044.2"/>
</dbReference>
<dbReference type="eggNOG" id="COG1020">
    <property type="taxonomic scope" value="Bacteria"/>
</dbReference>
<dbReference type="InterPro" id="IPR006162">
    <property type="entry name" value="Ppantetheine_attach_site"/>
</dbReference>
<dbReference type="CDD" id="cd19531">
    <property type="entry name" value="LCL_NRPS-like"/>
    <property type="match status" value="2"/>
</dbReference>
<reference evidence="5 6" key="1">
    <citation type="submission" date="2014-01" db="EMBL/GenBank/DDBJ databases">
        <title>Isolation of Serratia multitudinisentens RB-25 from Ex-Landfill site.</title>
        <authorList>
            <person name="Robson E.H.J."/>
        </authorList>
    </citation>
    <scope>NUCLEOTIDE SEQUENCE [LARGE SCALE GENOMIC DNA]</scope>
    <source>
        <strain evidence="5 6">RB-25</strain>
    </source>
</reference>
<dbReference type="Gene3D" id="3.30.300.30">
    <property type="match status" value="5"/>
</dbReference>
<dbReference type="PROSITE" id="PS00012">
    <property type="entry name" value="PHOSPHOPANTETHEINE"/>
    <property type="match status" value="4"/>
</dbReference>
<evidence type="ECO:0000256" key="1">
    <source>
        <dbReference type="ARBA" id="ARBA00001957"/>
    </source>
</evidence>
<dbReference type="SUPFAM" id="SSF47336">
    <property type="entry name" value="ACP-like"/>
    <property type="match status" value="5"/>
</dbReference>
<feature type="domain" description="Carrier" evidence="4">
    <location>
        <begin position="2491"/>
        <end position="2568"/>
    </location>
</feature>
<dbReference type="InterPro" id="IPR025110">
    <property type="entry name" value="AMP-bd_C"/>
</dbReference>
<dbReference type="InterPro" id="IPR036736">
    <property type="entry name" value="ACP-like_sf"/>
</dbReference>
<dbReference type="Gene3D" id="3.40.50.1820">
    <property type="entry name" value="alpha/beta hydrolase"/>
    <property type="match status" value="1"/>
</dbReference>
<dbReference type="PANTHER" id="PTHR45527:SF1">
    <property type="entry name" value="FATTY ACID SYNTHASE"/>
    <property type="match status" value="1"/>
</dbReference>
<dbReference type="GO" id="GO:0043041">
    <property type="term" value="P:amino acid activation for nonribosomal peptide biosynthetic process"/>
    <property type="evidence" value="ECO:0007669"/>
    <property type="project" value="TreeGrafter"/>
</dbReference>
<name>W0LKU4_9GAMM</name>
<dbReference type="Pfam" id="PF00668">
    <property type="entry name" value="Condensation"/>
    <property type="match status" value="7"/>
</dbReference>
<dbReference type="Pfam" id="PF00550">
    <property type="entry name" value="PP-binding"/>
    <property type="match status" value="5"/>
</dbReference>
<dbReference type="Gene3D" id="3.30.559.30">
    <property type="entry name" value="Nonribosomal peptide synthetase, condensation domain"/>
    <property type="match status" value="7"/>
</dbReference>
<dbReference type="Gene3D" id="3.40.50.980">
    <property type="match status" value="8"/>
</dbReference>
<dbReference type="FunFam" id="3.30.300.30:FF:000010">
    <property type="entry name" value="Enterobactin synthetase component F"/>
    <property type="match status" value="4"/>
</dbReference>
<dbReference type="InterPro" id="IPR009081">
    <property type="entry name" value="PP-bd_ACP"/>
</dbReference>
<proteinExistence type="predicted"/>
<dbReference type="InterPro" id="IPR020845">
    <property type="entry name" value="AMP-binding_CS"/>
</dbReference>
<protein>
    <recommendedName>
        <fullName evidence="4">Carrier domain-containing protein</fullName>
    </recommendedName>
</protein>
<dbReference type="SUPFAM" id="SSF52777">
    <property type="entry name" value="CoA-dependent acyltransferases"/>
    <property type="match status" value="14"/>
</dbReference>
<dbReference type="SUPFAM" id="SSF56801">
    <property type="entry name" value="Acetyl-CoA synthetase-like"/>
    <property type="match status" value="5"/>
</dbReference>
<reference evidence="5 6" key="2">
    <citation type="submission" date="2015-03" db="EMBL/GenBank/DDBJ databases">
        <authorList>
            <person name="Chan K.-G."/>
        </authorList>
    </citation>
    <scope>NUCLEOTIDE SEQUENCE [LARGE SCALE GENOMIC DNA]</scope>
    <source>
        <strain evidence="5 6">RB-25</strain>
    </source>
</reference>
<evidence type="ECO:0000313" key="5">
    <source>
        <dbReference type="EMBL" id="AHG22620.1"/>
    </source>
</evidence>
<dbReference type="PROSITE" id="PS00455">
    <property type="entry name" value="AMP_BINDING"/>
    <property type="match status" value="5"/>
</dbReference>
<sequence>MMKGNMELITLTPYQTIFYHEWLQDPGRSDYNIVTDITLEGELDRQKYGTSFEQILNEHFITRHNIDEGPDGPFWVPREPVYNLITYHESPLTDEELFELVSAPFDLRNGALVRMHLIRLGAERYRSLIIFHHIAIDGISTEAIWDKWRKRYNGIDYQLPSLQVQGAMHQKLCHHFTTQVEEKGEQMREFWRTRLCDLDGVDLRFLKTSQLPAATATRPQIDELLFGFDEQCSRRVHQLLRKYKLTAYLFGQMVMALLLHKMSGQKAVALAYPVAISEGKELMYGAHINTLAIDYRFTDESTMRSVIDGIHQFFKSLKQTRAKYLPVHEILACGTGTGILDVAFAQTFLRDHRTHFSGIVDETLNHQFHIDLVNSLLFEQEVSANGINYRARFDRHVLDASLVENFIELYRNLFINTLDILTAGEVDTPINKINLVSQRLSEQYSLHASVATPAPQHSIVEQFEQIAAAFPARNAILCGDEILSYQQLNEQANRLANYLRHELQVNSGDLVALCLEKSAAMPVSILAILKAGAAYVPLNPGEAERRLGFILQDTGAKTILCDSASLNYLNQITDLPSLPVVAVDDPEFQRELATRQLAEDLGVAIPLNQLAYVIYTSGTTGKPKGVMIEHAGLINLALAQGEAFGLAPSDVSVKQCLWYAAYVFDAHVSELFTAIANGHALHILQEDKRKDFDALADYIAMHHIDIATIPPALLDKNSLLPLATLVVAGEPCNREIMERYRLQGTMIINAYGPTESSVCATLHYYQSGDSNLNIGLPLPNLDVHIVDPHLAPVPVGVIGELYISGVGLARGYLNDAQQTEQVFIANPFQSDEQQQRHEAARLYKTGDLVRRLPDGNIEYIGRRDAQLKIRGFRIESSEIEMQLAQIPEITQAAVVAHRLQTGVLSLVAYYVADVALDKQRITEHLSGCLPDYMIPALYIHLTAFPLTVNGKLNRAALPQPDWSGQDDYVAPEGPLEIELCQIYGEILGQAPGHVGVNDDFFKLGGDSISAIQMVRMVRQRVKGTIRVKDIFDCKTVRLLAQSVVFEGDAQQIKHLSEPGLLQGPVPFLPIQQWFLDRLDDGTFANYQHWNQSFVLDVPRLDTDILNKSLALLFAYHDALRLTFVRDGKGGYRQQYQPEIGEIPFSVVDNAISTEQEIALFNQWQREFDIFGGKLCHVGYITGEDAARAKLHFAFHHLIIDAVSWHIIKQDLETLYRALEEGAAEIDDPVNILGDKPTSYRQWAAQVQDYPNHQGAEAEAVYWHQVIDGLDEYRQRLAPLFTAPSLSQHQLSLNKPLTQSLLGKIHPVLNTQVNDILLASFVEVLGEFTGLNTQYLTLEGHGREPLDARVDINRTVGWLTNMYPVRLSCDGDWLKQIVSVKEGLAGIPRRGVGFAPLVGYGAGHLPPVGFNYLGRFDESQQEGWCFSPQDSGNAVAHENGEAQLLSVNAGVIGGELRVRVSGYLSEEVLQQLATHYLAAIECAIGRLLAENRTYLTAQDIEGVISQETLDGLQRDSELESVYLANSLQEGFIYHAISQGEIDEAYHSQMFWDYDNALDIGCLKQAWLQAQQHYPTLRSRFDWQEELVQIVDTHATMNWHFFDLSEQSSDQQSAFFTDLCTQDRAQPYDLSISGLFRVYVVKNAHERYRCIFSSHHAILDGWSNPLLIEAVHKRYLALLRNEPLDQASDSGFHHVQRFMQSHRSDHLHYWRDYLTQLDEPEDVNILLCGQAKQVHLNEYRHIKLPKEKSLIFAGQGYHQLKSFSAENGVTVNALLQYCWHKVLSIFSGNPASIVGTVVSGRNLPVEGVEQTVGLLINTLPLIVDHQKKVAVLTAIQQLQNDIHEANSRSHVNLAQLQPSGNRLFNSLFVFENYPMPSGELEGGLRLHFGSATEKQDYPLVITVFEQQHLALSLHYAGELFDDATIAQLLSTMKTLVETIIQGAQQPQDELSYLDAQQYQMMIHQWNDTGRPYAADKTLATLFEERVATSPDQIAVEFNQRALTYSQLNQQANQLAHYLQETCQIRANDLVGIYLDRSEQLVVAILAVLKAGGAYVPIDPDSPDERNGFIIADANVKAVLCHQHAVKALSDMAPGMPLIALDAPETAGQLAHYSTDNPCSKTRASDLAYVIYTSGTTGRPKGTLIEQRCVNRLVINPNYVELNEHDRILGISGYQFDASIYDIFGALLNGAVLVLVDKHNILDLQRFNQLIVERQITNFFVTTAFFNTLVDAALPALQSLSYVLFGGEQVSVSHVNRFRERYPQVKLVHVYGPTETTTFATSYLTNAASAAFNHTVPIGRPISNTQLYLLDNHLRPVPQGAIGELYIGGAGVGRGYLNNPQATADAFIATPLCSEADRARGENARLYKTGDRGRYLPDGNIEYLGRTDFQVKIRGFRIEPGEIEARLVEHPAIHQALVMARRNQDGHAHLTAYYVAQAPLEQDTLHDYLQQTLPEYMIPSALIHLTSLPMTVNGKVDRAALPVPTFEAQADRVAPQTATEHQLAEVFAELLGIAQGNLSVLDDFYRLGGNSILAIKLTGRLTRTLQKNVHVSDLFRLKSVRALAAFIDGEAQGSQIIQPPQITRPEEQRLSFAQERLWFIDSYEEGSNAYNIPLTLKLQAGTDPQYVAQALMKVVARHEALRTLILCDDEGQGYQQVVPAEAFSLTMEHTQCDSLPTLHDRLHDHQHRVFDLAGECPIAVHGYTLADTDYISIVIHHIAFDGWSVDLLLKELLHYYRVCAGEVTGELPLPAVQYREFALWQRHYLQGSMLERQLAYWHSKLADYEPLNLPTDHVRPLQMDYRGDDITFQLDAQTSADLRALAASLNVSLYTVLLSGYYLLLGVYSNQQDIVLGTPIAGRHYPGVEETMGLFVNTLVLRRQIDASQTVREFIDQTGLQVNEAHTHQDLPFEKLVEVLKTEKDSSRHPIFQVMFSLQSFGAAGRTAGEGRFTQYDAQDGAYKTAKFDLTVMMDDSEEAIGGVFNYATALFSAQTVQNYIATYRHILSQLSTLCDRGHSLSALQYLDPVQYEHLICQSNHTECDYPREMTIHERFEAQAARTPENIALVFEDVSLTYRQLNERANRLAAYLRTHFVLQPDDLIGLCLERSERMLVSILAVLKAGAAYVPFSPDMPAERMRWTIDNIQSSVILAELNSQETLAELIDTEKTTLLCVDDPQFMAKVAGQQVANQVTNTEAGNLIYVIFTSGTTGTPKGVMIEHRSVANLIEAQRNVFGTEICQAGEQVKHYLLYSNYTFDAHVLDVFSPLLSGHCLHMLSDEVRLNFGTLAAYVKQHAIDVGFVPPALLNNNETLKLSTLIVGGEVANSSVMERYTEQGVKVVNCYGPTETTVFVTSNVFQPGDHNTLIGQPINNAGAYILERNLRPVPVGAVGELYISGDCVGRGYLNNPDATHQAFIANPFQHHEDQARGRHDRLYKTGDVVRYLHDGNIDYIGRADSQVKIRGFRIELAEIENCLTQDPRVEQVVVLAQQQDPGHKLLVAYYVSPEELPADTLSEHLQQRLPAYMIPAAYVHLTALPMTINNKLDRRALPVPMFTDEANYVAPGNESEMLVCRVFAQVLQLKESAVGITDDFFRLGGDSISSIQLANKLKQLSGYHLTVKDIFAYRTAKALSAYLLKCQGDNAAVIQSEQGMLAGELPLLPIQRWFFQAVESGRLPESGHWNQAFMVKVPALDVELLRLSVAKLLEYHDVLRVVYVSDPVAGHYRQTIATLPFDAINQHDFTTVQLEAQLTAWQNRFDLEQGPLCHIGYIAGYDNQTARIHVAVHHLNIDAVSWRIIKDDLHRLYQFFAEQAERLDTTVDAQTILGPKGTSYRQWVNELQNYPAVAVKNHQDEREYWDSLTADLPAWHQRLAAHRVGKLNRTTICLSPEHTNSLLREVHPIYHTEVNDILLTVLADALSQLVGGDSQYVLLEGHGREAIFDQVDINNTVGWFTCMYPVNLRVEHSNIVHNLPLIKERLRAPAHHGLGYGVLFDYPAQSMPAVTFNYLGQFDGEQRDGEWSFVKDSAGTAVSPHNRTTDFLALNGGVLNGQLQFLVEGELSAEQLEFFATTYQQRLIQLIDGLKQSPRSYLTESDVNGVVSAEALADIQQHEEVTAIYPANSLQQGFIYHYVLQGDIDNAYRTQMVWHYHNALNIERLKQAWQCSQAKYPALRLRFSWQEEFVQIVDKQGAFGWQFIDISERDEAAQASAIAELIAQDQQVSFDLSAKGLFRLYLVKCSAEHYVCLFNNHHAILDGWSLPILLNDVHHNYLVLQQGNTPQPQEDTSYLNAQALLQVVGQETELFWQNYLGAVEMQENLGGLLKPEMKNINLTEHKHVQDPQAVSTAFSGELYTGLKVLSRQHGVTLNALMQYCWHQQLSVYSHADLTIVGMTVSGRTLPVDDIEQSVGLYINTLPVVLAHADEAIIDTVKRLQGHINDINSYSNINLSKLQDAGVRLFNSLFVFENYPFQDNGDDSPFKLVFEHSEEKLDYPLGVTVFEKDERIEFKINYAGELFSRSAIEGVLQGIRLTLQQLIADPAIRPQALSLLSEAEYRQRVTSQPLSRVAVERNKLVGQLFEEQAARTPDHLALVYQDTRLTYRELNQRANQLAAYLRVNFAVHPDSAIALYFDKSEYMVIAMLAVLKAGAAYVPISPQAPADRVSMLVDDIKPVLILTHQCHSERLATLLPNGDSTLLEIDNLQLAKRLAEHDDGNILPATQPTDLAYVIYTSGTTGRPKGVMIEHHSLVNLAKAQSDWLAMNTDAEQLNTLWYSEYVFDAHALDVFCALLNGHCLHILAEHLRFDFAALSDYIREHAIDFAFMPPALLAQNELLALSTLLVGGESIDATLVDRYCEAGVRLINGYGPSETTVWATARLYQPGDANTNIGQAINNVCVYLLDEYLRPVPQGAIGEIYIGGAGVGRGYLNNPQATADAFIANPLCSEADRARGENARLYKTGDRGRYLPDGNIEYLGRNDFQIKIRGFRIEPGEIEARLVEHPAIHQALVMARRNQAGYAHLTAYYVAQAPLELATLHDHLQQTLPDYMIPLALIHLTSLPMTVNGKVDRAALPVPTFEAQADRVAPQTATEHQLAEVFAELLGIAQGNLSVLDDFYRLGGNSILAIKLTGRLTRTLQKNVHVSDLFRLKSVRALAAFIDGEAQGSQIIQPPQLTRPEEQRLSFAQERLWFIDSYEEGSNAYNIPLTLKLQAGTDPQYVAQALMKVVARHEALRTLILCDDEGQGYQQVVPAEAFSLTMEHTQCDSLPTLHDRLHDHQHRVFDLAGECPIAVHGYTLAGTDYISIVIHHIAFDGWSVDLLLKELLHYYRVCAGEVTGELPLPAVQYREFALWQRHYLQGSMLERQLAYWHSKLADYEPLNLPTDHVRPLQMDYRGDDITFQLDAQTSADLRALAASLNVSLYTVLLSGYYLLLGVYSNQQDIVLGTPIAGRHYPGVEETMGLFVNTLVLRRQIDASQTVREFIDQTGLQVNEAHTHQDLPFEKLVEVLKTEKDSSRHPIFQVMFSLQSFGAAGRTAGEGRFTQYDAQDGAYKAAKFDLTVMMDDSEEAIGGVFNYATALFSAQTVQNYIATYRQILSQLSTLCDRGRSLSALQYLDPAQYEHLICQSNHTECDYPQEMTIHGMFEAQAARTPENIALVFEDVSLTYRQLNERANRLTAYLRERFGISNGDLVALCQDRSEHMLVAILAILKAGAAYVPLDPLAPDDRVSYMLENAGINTILIAQLGEEKASTLAASGRHIVDLSDEQTSSDIARYPGENQLWSVHSSELAYIIYTSGTTGNPKGVMLEHHSVINRIVWMHKQYPIISGDRILQKTNYTFDVSVWELFWANWYGACIVFASQAAYKDNVYLAELIEREQVTTLHFVPSMLSAFLETLEGQSALQAKLASLNYLFCSGEALNVAEVRKCQRLIPHCQIHNLYGPTEATVDVLFYDCNSPSIDDVLIGKPIDNTAAYVLNAQMQPVPPGAVGELFIGGVGVARGYLNNQPLTDKAFLSNPFQTEDEQRRAYNSRIYKTGDVVRYLSDDNIQYLGRNDFQVKVRGYRIELGEIETCLASYPGINHAVVIAYQRGANDKYLVAYYVCAQEIGSELLGDHLREALPDYMVPGVFVHLTALPVTSNGKLNRKALPEPKVTHSVTYVAPANKIEKTLCELLADTLQISVEEISMEDNFFALGGNSILAMRLNNRINQVLRVKIRLLDIINARTLKALSNEISQAQGKSFDAIVPFNSLTNKPQIFMIHPGMGNCSVYQSLANRLSDRYCCYGVDSYNFYHDQKIERLDELARYYLQHIDRVLDVSQPVTLLGWSLGGKIALEIAAHLEARGITSIKIYLLDTWLLNEESYQLNEASSNLDEMMDRLSIPHYLRHNVESVVLSDRLLDAQPLSSVLNHAQIVLFKATEEIQGEEFQQYRHNNIETGVKNIAQLRTFEIATSHFTLLEKEDELMNLIG</sequence>
<dbReference type="GO" id="GO:0031177">
    <property type="term" value="F:phosphopantetheine binding"/>
    <property type="evidence" value="ECO:0007669"/>
    <property type="project" value="InterPro"/>
</dbReference>
<evidence type="ECO:0000256" key="3">
    <source>
        <dbReference type="ARBA" id="ARBA00022553"/>
    </source>
</evidence>
<dbReference type="InterPro" id="IPR045851">
    <property type="entry name" value="AMP-bd_C_sf"/>
</dbReference>
<dbReference type="InterPro" id="IPR029058">
    <property type="entry name" value="AB_hydrolase_fold"/>
</dbReference>
<dbReference type="GO" id="GO:0003824">
    <property type="term" value="F:catalytic activity"/>
    <property type="evidence" value="ECO:0007669"/>
    <property type="project" value="InterPro"/>
</dbReference>
<dbReference type="InterPro" id="IPR001242">
    <property type="entry name" value="Condensation_dom"/>
</dbReference>
<dbReference type="PANTHER" id="PTHR45527">
    <property type="entry name" value="NONRIBOSOMAL PEPTIDE SYNTHETASE"/>
    <property type="match status" value="1"/>
</dbReference>
<keyword evidence="3" id="KW-0597">Phosphoprotein</keyword>
<comment type="cofactor">
    <cofactor evidence="1">
        <name>pantetheine 4'-phosphate</name>
        <dbReference type="ChEBI" id="CHEBI:47942"/>
    </cofactor>
</comment>
<keyword evidence="6" id="KW-1185">Reference proteome</keyword>
<dbReference type="PROSITE" id="PS50075">
    <property type="entry name" value="CARRIER"/>
    <property type="match status" value="5"/>
</dbReference>
<dbReference type="SMART" id="SM00823">
    <property type="entry name" value="PKS_PP"/>
    <property type="match status" value="5"/>
</dbReference>
<dbReference type="FunFam" id="3.40.50.980:FF:000001">
    <property type="entry name" value="Non-ribosomal peptide synthetase"/>
    <property type="match status" value="5"/>
</dbReference>
<evidence type="ECO:0000259" key="4">
    <source>
        <dbReference type="PROSITE" id="PS50075"/>
    </source>
</evidence>
<dbReference type="CDD" id="cd05930">
    <property type="entry name" value="A_NRPS"/>
    <property type="match status" value="4"/>
</dbReference>
<organism evidence="5 6">
    <name type="scientific">Chania multitudinisentens RB-25</name>
    <dbReference type="NCBI Taxonomy" id="1441930"/>
    <lineage>
        <taxon>Bacteria</taxon>
        <taxon>Pseudomonadati</taxon>
        <taxon>Pseudomonadota</taxon>
        <taxon>Gammaproteobacteria</taxon>
        <taxon>Enterobacterales</taxon>
        <taxon>Yersiniaceae</taxon>
        <taxon>Chania</taxon>
    </lineage>
</organism>
<dbReference type="FunFam" id="3.40.50.12780:FF:000012">
    <property type="entry name" value="Non-ribosomal peptide synthetase"/>
    <property type="match status" value="2"/>
</dbReference>
<dbReference type="STRING" id="1441930.Z042_02715"/>
<keyword evidence="2" id="KW-0596">Phosphopantetheine</keyword>
<dbReference type="Gene3D" id="1.10.1200.10">
    <property type="entry name" value="ACP-like"/>
    <property type="match status" value="4"/>
</dbReference>
<dbReference type="HOGENOM" id="CLU_222949_0_0_6"/>
<feature type="domain" description="Carrier" evidence="4">
    <location>
        <begin position="6150"/>
        <end position="6227"/>
    </location>
</feature>
<dbReference type="CDD" id="cd12117">
    <property type="entry name" value="A_NRPS_Srf_like"/>
    <property type="match status" value="1"/>
</dbReference>
<dbReference type="Pfam" id="PF00501">
    <property type="entry name" value="AMP-binding"/>
    <property type="match status" value="5"/>
</dbReference>
<accession>W0LKU4</accession>
<gene>
    <name evidence="5" type="ORF">Z042_02715</name>
</gene>
<dbReference type="Proteomes" id="UP000019030">
    <property type="component" value="Chromosome"/>
</dbReference>
<dbReference type="EMBL" id="CP007044">
    <property type="protein sequence ID" value="AHG22620.1"/>
    <property type="molecule type" value="Genomic_DNA"/>
</dbReference>
<dbReference type="Gene3D" id="3.40.50.12780">
    <property type="entry name" value="N-terminal domain of ligase-like"/>
    <property type="match status" value="1"/>
</dbReference>
<feature type="domain" description="Carrier" evidence="4">
    <location>
        <begin position="970"/>
        <end position="1047"/>
    </location>
</feature>
<dbReference type="Pfam" id="PF00975">
    <property type="entry name" value="Thioesterase"/>
    <property type="match status" value="1"/>
</dbReference>
<dbReference type="GO" id="GO:0044550">
    <property type="term" value="P:secondary metabolite biosynthetic process"/>
    <property type="evidence" value="ECO:0007669"/>
    <property type="project" value="UniProtKB-ARBA"/>
</dbReference>
<dbReference type="FunFam" id="3.40.50.980:FF:000002">
    <property type="entry name" value="Enterobactin synthetase component F"/>
    <property type="match status" value="1"/>
</dbReference>
<dbReference type="InterPro" id="IPR001031">
    <property type="entry name" value="Thioesterase"/>
</dbReference>
<dbReference type="InterPro" id="IPR023213">
    <property type="entry name" value="CAT-like_dom_sf"/>
</dbReference>
<dbReference type="InterPro" id="IPR020806">
    <property type="entry name" value="PKS_PP-bd"/>
</dbReference>
<dbReference type="SUPFAM" id="SSF53474">
    <property type="entry name" value="alpha/beta-Hydrolases"/>
    <property type="match status" value="1"/>
</dbReference>